<dbReference type="GO" id="GO:0016787">
    <property type="term" value="F:hydrolase activity"/>
    <property type="evidence" value="ECO:0007669"/>
    <property type="project" value="InterPro"/>
</dbReference>
<sequence>MGHSSKFAKYVVLHEPRIAIRDSPTIQGGLVGACSNGTVVEVLEVCRKWVRAQTPHGKTGWMLTDGAEVQLGQLMAPYNETLTVDPPKVLKVGRTGLQLRITSASWHLWSETLCTVAVQLRATSGGVRDAWAGPKAAEVRCPVEPGETLAARAKVVWSDGSTAGWSAWTEPIRVPERPGAPAEGVATDICGMRRGRCTKCACGGYEMQFGHPNTVEGLYCAECACLNTDHEKKDPPKSPPQPQAAARRPPSHAPQQTAGGFNRTRDQFLEAFQAWERSGEWQRLYQDTDSGAPCHLFCISDIHTDHKANHHRVDTMPSPPPNSTLIVAGDVCTALPRLEGILSSLVKRYRHVFYVPGNHELWTPGTTSDSISKFLEILELCDRIGVHTRPGLIHPKLAVVPLFSWYKGSFIPSRTWYHDQESTFDGACRWPPSIGNPDDPRNSNADGIADFFLELNERRLKGGPESRAGLQVVTFSHFLPRLELYGGWNALQKVMGCWELDQQLRSIGASFHVFGHSHIFVDRTIEGVRYLQHCLGYPGSGWQPNEPKELCCID</sequence>
<evidence type="ECO:0000256" key="1">
    <source>
        <dbReference type="SAM" id="MobiDB-lite"/>
    </source>
</evidence>
<evidence type="ECO:0000313" key="3">
    <source>
        <dbReference type="EMBL" id="CAE0829530.1"/>
    </source>
</evidence>
<dbReference type="EMBL" id="HBJA01118584">
    <property type="protein sequence ID" value="CAE0829530.1"/>
    <property type="molecule type" value="Transcribed_RNA"/>
</dbReference>
<reference evidence="3" key="1">
    <citation type="submission" date="2021-01" db="EMBL/GenBank/DDBJ databases">
        <authorList>
            <person name="Corre E."/>
            <person name="Pelletier E."/>
            <person name="Niang G."/>
            <person name="Scheremetjew M."/>
            <person name="Finn R."/>
            <person name="Kale V."/>
            <person name="Holt S."/>
            <person name="Cochrane G."/>
            <person name="Meng A."/>
            <person name="Brown T."/>
            <person name="Cohen L."/>
        </authorList>
    </citation>
    <scope>NUCLEOTIDE SEQUENCE</scope>
    <source>
        <strain evidence="3">CCMP1594</strain>
    </source>
</reference>
<dbReference type="PANTHER" id="PTHR36492">
    <property type="match status" value="1"/>
</dbReference>
<dbReference type="CDD" id="cd00838">
    <property type="entry name" value="MPP_superfamily"/>
    <property type="match status" value="1"/>
</dbReference>
<dbReference type="Gene3D" id="3.60.21.10">
    <property type="match status" value="1"/>
</dbReference>
<proteinExistence type="predicted"/>
<gene>
    <name evidence="3" type="ORF">EGYM00163_LOCUS40808</name>
</gene>
<protein>
    <recommendedName>
        <fullName evidence="2">Calcineurin-like phosphoesterase domain-containing protein</fullName>
    </recommendedName>
</protein>
<feature type="domain" description="Calcineurin-like phosphoesterase" evidence="2">
    <location>
        <begin position="298"/>
        <end position="408"/>
    </location>
</feature>
<dbReference type="InterPro" id="IPR004843">
    <property type="entry name" value="Calcineurin-like_PHP"/>
</dbReference>
<organism evidence="3">
    <name type="scientific">Eutreptiella gymnastica</name>
    <dbReference type="NCBI Taxonomy" id="73025"/>
    <lineage>
        <taxon>Eukaryota</taxon>
        <taxon>Discoba</taxon>
        <taxon>Euglenozoa</taxon>
        <taxon>Euglenida</taxon>
        <taxon>Spirocuta</taxon>
        <taxon>Euglenophyceae</taxon>
        <taxon>Eutreptiales</taxon>
        <taxon>Eutreptiaceae</taxon>
        <taxon>Eutreptiella</taxon>
    </lineage>
</organism>
<dbReference type="Pfam" id="PF00149">
    <property type="entry name" value="Metallophos"/>
    <property type="match status" value="1"/>
</dbReference>
<dbReference type="AlphaFoldDB" id="A0A7S4LHA6"/>
<dbReference type="SUPFAM" id="SSF56300">
    <property type="entry name" value="Metallo-dependent phosphatases"/>
    <property type="match status" value="1"/>
</dbReference>
<dbReference type="PANTHER" id="PTHR36492:SF2">
    <property type="entry name" value="[ACYL-CARRIER-PROTEIN] PHOSPHODIESTERASE PPTH"/>
    <property type="match status" value="1"/>
</dbReference>
<name>A0A7S4LHA6_9EUGL</name>
<dbReference type="InterPro" id="IPR052963">
    <property type="entry name" value="Pantetheine_PDE"/>
</dbReference>
<dbReference type="InterPro" id="IPR029052">
    <property type="entry name" value="Metallo-depent_PP-like"/>
</dbReference>
<dbReference type="Gene3D" id="2.30.30.40">
    <property type="entry name" value="SH3 Domains"/>
    <property type="match status" value="1"/>
</dbReference>
<feature type="compositionally biased region" description="Low complexity" evidence="1">
    <location>
        <begin position="243"/>
        <end position="256"/>
    </location>
</feature>
<accession>A0A7S4LHA6</accession>
<feature type="region of interest" description="Disordered" evidence="1">
    <location>
        <begin position="231"/>
        <end position="261"/>
    </location>
</feature>
<dbReference type="PROSITE" id="PS51257">
    <property type="entry name" value="PROKAR_LIPOPROTEIN"/>
    <property type="match status" value="1"/>
</dbReference>
<evidence type="ECO:0000259" key="2">
    <source>
        <dbReference type="Pfam" id="PF00149"/>
    </source>
</evidence>